<proteinExistence type="inferred from homology"/>
<dbReference type="Proteomes" id="UP000627838">
    <property type="component" value="Unassembled WGS sequence"/>
</dbReference>
<dbReference type="Gene3D" id="2.40.110.10">
    <property type="entry name" value="Butyryl-CoA Dehydrogenase, subunit A, domain 2"/>
    <property type="match status" value="1"/>
</dbReference>
<evidence type="ECO:0000259" key="7">
    <source>
        <dbReference type="Pfam" id="PF02770"/>
    </source>
</evidence>
<accession>A0ABR9K2E0</accession>
<dbReference type="SUPFAM" id="SSF56645">
    <property type="entry name" value="Acyl-CoA dehydrogenase NM domain-like"/>
    <property type="match status" value="1"/>
</dbReference>
<comment type="cofactor">
    <cofactor evidence="1">
        <name>FAD</name>
        <dbReference type="ChEBI" id="CHEBI:57692"/>
    </cofactor>
</comment>
<keyword evidence="3" id="KW-0285">Flavoprotein</keyword>
<dbReference type="Pfam" id="PF00441">
    <property type="entry name" value="Acyl-CoA_dh_1"/>
    <property type="match status" value="2"/>
</dbReference>
<name>A0ABR9K2E0_9ACTN</name>
<keyword evidence="5" id="KW-0560">Oxidoreductase</keyword>
<evidence type="ECO:0000256" key="5">
    <source>
        <dbReference type="ARBA" id="ARBA00023002"/>
    </source>
</evidence>
<dbReference type="InterPro" id="IPR006091">
    <property type="entry name" value="Acyl-CoA_Oxase/DH_mid-dom"/>
</dbReference>
<organism evidence="9 10">
    <name type="scientific">Actinomadura algeriensis</name>
    <dbReference type="NCBI Taxonomy" id="1679523"/>
    <lineage>
        <taxon>Bacteria</taxon>
        <taxon>Bacillati</taxon>
        <taxon>Actinomycetota</taxon>
        <taxon>Actinomycetes</taxon>
        <taxon>Streptosporangiales</taxon>
        <taxon>Thermomonosporaceae</taxon>
        <taxon>Actinomadura</taxon>
    </lineage>
</organism>
<dbReference type="InterPro" id="IPR052161">
    <property type="entry name" value="Mycobact_Acyl-CoA_DH"/>
</dbReference>
<feature type="domain" description="Acyl-CoA dehydrogenase/oxidase C-terminal" evidence="6">
    <location>
        <begin position="168"/>
        <end position="297"/>
    </location>
</feature>
<dbReference type="InterPro" id="IPR013786">
    <property type="entry name" value="AcylCoA_DH/ox_N"/>
</dbReference>
<dbReference type="PANTHER" id="PTHR43292">
    <property type="entry name" value="ACYL-COA DEHYDROGENASE"/>
    <property type="match status" value="1"/>
</dbReference>
<evidence type="ECO:0000256" key="2">
    <source>
        <dbReference type="ARBA" id="ARBA00009347"/>
    </source>
</evidence>
<dbReference type="InterPro" id="IPR046373">
    <property type="entry name" value="Acyl-CoA_Oxase/DH_mid-dom_sf"/>
</dbReference>
<dbReference type="Pfam" id="PF02770">
    <property type="entry name" value="Acyl-CoA_dh_M"/>
    <property type="match status" value="1"/>
</dbReference>
<feature type="domain" description="Acyl-CoA oxidase/dehydrogenase middle" evidence="7">
    <location>
        <begin position="436"/>
        <end position="530"/>
    </location>
</feature>
<evidence type="ECO:0000259" key="6">
    <source>
        <dbReference type="Pfam" id="PF00441"/>
    </source>
</evidence>
<sequence length="705" mass="73648">MTTGFGAEAEEFAASVAGVVESGWGTAVAAPAGDLPTLAEAAVAQGWYEPGGEGALDFLAAAVRELGARACPLPIADAYVTARLADDATRARVASGEVRPLVAVAPRPDGTVFEHLDAAEGATHVLRLVPGAAAAELLPIERTDPAPGLAVPAWSRVTVTTEGALTCGRGAEDVAAALSVHRLGLAIRALGAAARVHALAVEHAKVRRQFGRAIGAFGAVQQRVAACQIDLAAGERLVEDAVGHVLAGGPDAGLAAELAIRFVRDTAPSIMFGAQHTLGAIGYFEEHEAPWLFRRVHADLSRLETLRAPGVDRALVEDGRSLPASNLGPVAEAFREEVRALLAAHRRDGGHDAEGLRAEMAGRGLFALAWPRAEGGREATVEEQVVLNEEMKYARGPVDRAMSAAMLLGHSILRHGTPEQKAEFLPLIREGRMAFCLGYSEPEAGSDLASLRTAAVRDGDHWVVNGQKSWTTRGQTASHVWLAVRTDPDARPRHAGITIFLVPMDTPGIQIQRHVALSGEISCTVFYDDVRIPDSMRVGEVNGGWKVIGDALAAERVIMGGVAATLLRQLDDLLDVLRRDPAGTLGPDGSRPRARLASLAARLQAARVLVLAATRSMNDAAASGARVRLAAPMAAVLSGELAEDFGQGMLEILGPAAALGPDAPGAAGAGLFEHGLRLAPMFVIGGGTNDVQRGIIARALGLPRE</sequence>
<feature type="domain" description="Acyl-CoA dehydrogenase/oxidase C-terminal" evidence="6">
    <location>
        <begin position="542"/>
        <end position="700"/>
    </location>
</feature>
<dbReference type="Gene3D" id="1.10.540.10">
    <property type="entry name" value="Acyl-CoA dehydrogenase/oxidase, N-terminal domain"/>
    <property type="match status" value="1"/>
</dbReference>
<dbReference type="InterPro" id="IPR037069">
    <property type="entry name" value="AcylCoA_DH/ox_N_sf"/>
</dbReference>
<dbReference type="SUPFAM" id="SSF47203">
    <property type="entry name" value="Acyl-CoA dehydrogenase C-terminal domain-like"/>
    <property type="match status" value="2"/>
</dbReference>
<comment type="similarity">
    <text evidence="2">Belongs to the acyl-CoA dehydrogenase family.</text>
</comment>
<feature type="domain" description="Acyl-CoA dehydrogenase/oxidase N-terminal" evidence="8">
    <location>
        <begin position="330"/>
        <end position="431"/>
    </location>
</feature>
<dbReference type="InterPro" id="IPR036250">
    <property type="entry name" value="AcylCo_DH-like_C"/>
</dbReference>
<dbReference type="EMBL" id="JADBDZ010000001">
    <property type="protein sequence ID" value="MBE1536987.1"/>
    <property type="molecule type" value="Genomic_DNA"/>
</dbReference>
<comment type="caution">
    <text evidence="9">The sequence shown here is derived from an EMBL/GenBank/DDBJ whole genome shotgun (WGS) entry which is preliminary data.</text>
</comment>
<dbReference type="Pfam" id="PF02771">
    <property type="entry name" value="Acyl-CoA_dh_N"/>
    <property type="match status" value="1"/>
</dbReference>
<evidence type="ECO:0000256" key="1">
    <source>
        <dbReference type="ARBA" id="ARBA00001974"/>
    </source>
</evidence>
<evidence type="ECO:0000259" key="8">
    <source>
        <dbReference type="Pfam" id="PF02771"/>
    </source>
</evidence>
<evidence type="ECO:0000256" key="4">
    <source>
        <dbReference type="ARBA" id="ARBA00022827"/>
    </source>
</evidence>
<protein>
    <submittedName>
        <fullName evidence="9">Alkylation response protein AidB-like acyl-CoA dehydrogenase</fullName>
    </submittedName>
</protein>
<keyword evidence="10" id="KW-1185">Reference proteome</keyword>
<dbReference type="InterPro" id="IPR009075">
    <property type="entry name" value="AcylCo_DH/oxidase_C"/>
</dbReference>
<evidence type="ECO:0000313" key="9">
    <source>
        <dbReference type="EMBL" id="MBE1536987.1"/>
    </source>
</evidence>
<evidence type="ECO:0000313" key="10">
    <source>
        <dbReference type="Proteomes" id="UP000627838"/>
    </source>
</evidence>
<dbReference type="InterPro" id="IPR009100">
    <property type="entry name" value="AcylCoA_DH/oxidase_NM_dom_sf"/>
</dbReference>
<evidence type="ECO:0000256" key="3">
    <source>
        <dbReference type="ARBA" id="ARBA00022630"/>
    </source>
</evidence>
<dbReference type="PANTHER" id="PTHR43292:SF3">
    <property type="entry name" value="ACYL-COA DEHYDROGENASE FADE29"/>
    <property type="match status" value="1"/>
</dbReference>
<reference evidence="9 10" key="1">
    <citation type="submission" date="2020-10" db="EMBL/GenBank/DDBJ databases">
        <title>Sequencing the genomes of 1000 actinobacteria strains.</title>
        <authorList>
            <person name="Klenk H.-P."/>
        </authorList>
    </citation>
    <scope>NUCLEOTIDE SEQUENCE [LARGE SCALE GENOMIC DNA]</scope>
    <source>
        <strain evidence="9 10">DSM 46744</strain>
    </source>
</reference>
<gene>
    <name evidence="9" type="ORF">H4W34_006820</name>
</gene>
<dbReference type="Gene3D" id="1.20.140.10">
    <property type="entry name" value="Butyryl-CoA Dehydrogenase, subunit A, domain 3"/>
    <property type="match status" value="2"/>
</dbReference>
<keyword evidence="4" id="KW-0274">FAD</keyword>